<dbReference type="InterPro" id="IPR036271">
    <property type="entry name" value="Tet_transcr_reg_TetR-rel_C_sf"/>
</dbReference>
<proteinExistence type="predicted"/>
<keyword evidence="7" id="KW-1185">Reference proteome</keyword>
<evidence type="ECO:0000313" key="6">
    <source>
        <dbReference type="EMBL" id="ETW98054.1"/>
    </source>
</evidence>
<dbReference type="Pfam" id="PF16925">
    <property type="entry name" value="TetR_C_13"/>
    <property type="match status" value="1"/>
</dbReference>
<sequence length="195" mass="21949">MMPWTKKFDIDETLDKAMHCFWSHGYEATSMQDLVQHMRINRGSMYDTFGDKRSLFIAALQRYDEQWRQARLTALAQAHTPVEAIRRLFHDWIEHALNDPEHRGCFLTNTALELAAHDREIGDMVAASQQGIEAFFYQLIEQGQSSGDIPAAINASHTASLLLAALIGLLVLARSRPERSLLESIAAQALAILDA</sequence>
<dbReference type="InterPro" id="IPR011075">
    <property type="entry name" value="TetR_C"/>
</dbReference>
<dbReference type="GO" id="GO:0003677">
    <property type="term" value="F:DNA binding"/>
    <property type="evidence" value="ECO:0007669"/>
    <property type="project" value="UniProtKB-UniRule"/>
</dbReference>
<gene>
    <name evidence="6" type="ORF">ETSY1_20330</name>
</gene>
<keyword evidence="3" id="KW-0804">Transcription</keyword>
<keyword evidence="1" id="KW-0805">Transcription regulation</keyword>
<dbReference type="InterPro" id="IPR001647">
    <property type="entry name" value="HTH_TetR"/>
</dbReference>
<evidence type="ECO:0000256" key="2">
    <source>
        <dbReference type="ARBA" id="ARBA00023125"/>
    </source>
</evidence>
<keyword evidence="2 4" id="KW-0238">DNA-binding</keyword>
<dbReference type="HOGENOM" id="CLU_069356_28_0_7"/>
<accession>W4LJG1</accession>
<dbReference type="Gene3D" id="1.10.10.60">
    <property type="entry name" value="Homeodomain-like"/>
    <property type="match status" value="1"/>
</dbReference>
<dbReference type="SUPFAM" id="SSF46689">
    <property type="entry name" value="Homeodomain-like"/>
    <property type="match status" value="1"/>
</dbReference>
<dbReference type="EMBL" id="AZHW01000592">
    <property type="protein sequence ID" value="ETW98054.1"/>
    <property type="molecule type" value="Genomic_DNA"/>
</dbReference>
<feature type="DNA-binding region" description="H-T-H motif" evidence="4">
    <location>
        <begin position="30"/>
        <end position="49"/>
    </location>
</feature>
<dbReference type="Proteomes" id="UP000019141">
    <property type="component" value="Unassembled WGS sequence"/>
</dbReference>
<dbReference type="PANTHER" id="PTHR47506">
    <property type="entry name" value="TRANSCRIPTIONAL REGULATORY PROTEIN"/>
    <property type="match status" value="1"/>
</dbReference>
<evidence type="ECO:0000313" key="7">
    <source>
        <dbReference type="Proteomes" id="UP000019141"/>
    </source>
</evidence>
<dbReference type="PATRIC" id="fig|1429438.4.peg.3949"/>
<dbReference type="AlphaFoldDB" id="W4LJG1"/>
<organism evidence="6 7">
    <name type="scientific">Entotheonella factor</name>
    <dbReference type="NCBI Taxonomy" id="1429438"/>
    <lineage>
        <taxon>Bacteria</taxon>
        <taxon>Pseudomonadati</taxon>
        <taxon>Nitrospinota/Tectimicrobiota group</taxon>
        <taxon>Candidatus Tectimicrobiota</taxon>
        <taxon>Candidatus Entotheonellia</taxon>
        <taxon>Candidatus Entotheonellales</taxon>
        <taxon>Candidatus Entotheonellaceae</taxon>
        <taxon>Candidatus Entotheonella</taxon>
    </lineage>
</organism>
<feature type="domain" description="HTH tetR-type" evidence="5">
    <location>
        <begin position="7"/>
        <end position="67"/>
    </location>
</feature>
<evidence type="ECO:0000256" key="3">
    <source>
        <dbReference type="ARBA" id="ARBA00023163"/>
    </source>
</evidence>
<dbReference type="InterPro" id="IPR009057">
    <property type="entry name" value="Homeodomain-like_sf"/>
</dbReference>
<dbReference type="Gene3D" id="1.10.357.10">
    <property type="entry name" value="Tetracycline Repressor, domain 2"/>
    <property type="match status" value="1"/>
</dbReference>
<dbReference type="PROSITE" id="PS50977">
    <property type="entry name" value="HTH_TETR_2"/>
    <property type="match status" value="1"/>
</dbReference>
<dbReference type="PANTHER" id="PTHR47506:SF1">
    <property type="entry name" value="HTH-TYPE TRANSCRIPTIONAL REGULATOR YJDC"/>
    <property type="match status" value="1"/>
</dbReference>
<name>W4LJG1_ENTF1</name>
<evidence type="ECO:0000259" key="5">
    <source>
        <dbReference type="PROSITE" id="PS50977"/>
    </source>
</evidence>
<protein>
    <recommendedName>
        <fullName evidence="5">HTH tetR-type domain-containing protein</fullName>
    </recommendedName>
</protein>
<evidence type="ECO:0000256" key="4">
    <source>
        <dbReference type="PROSITE-ProRule" id="PRU00335"/>
    </source>
</evidence>
<dbReference type="Pfam" id="PF00440">
    <property type="entry name" value="TetR_N"/>
    <property type="match status" value="1"/>
</dbReference>
<comment type="caution">
    <text evidence="6">The sequence shown here is derived from an EMBL/GenBank/DDBJ whole genome shotgun (WGS) entry which is preliminary data.</text>
</comment>
<dbReference type="SUPFAM" id="SSF48498">
    <property type="entry name" value="Tetracyclin repressor-like, C-terminal domain"/>
    <property type="match status" value="1"/>
</dbReference>
<reference evidence="6 7" key="1">
    <citation type="journal article" date="2014" name="Nature">
        <title>An environmental bacterial taxon with a large and distinct metabolic repertoire.</title>
        <authorList>
            <person name="Wilson M.C."/>
            <person name="Mori T."/>
            <person name="Ruckert C."/>
            <person name="Uria A.R."/>
            <person name="Helf M.J."/>
            <person name="Takada K."/>
            <person name="Gernert C."/>
            <person name="Steffens U.A."/>
            <person name="Heycke N."/>
            <person name="Schmitt S."/>
            <person name="Rinke C."/>
            <person name="Helfrich E.J."/>
            <person name="Brachmann A.O."/>
            <person name="Gurgui C."/>
            <person name="Wakimoto T."/>
            <person name="Kracht M."/>
            <person name="Crusemann M."/>
            <person name="Hentschel U."/>
            <person name="Abe I."/>
            <person name="Matsunaga S."/>
            <person name="Kalinowski J."/>
            <person name="Takeyama H."/>
            <person name="Piel J."/>
        </authorList>
    </citation>
    <scope>NUCLEOTIDE SEQUENCE [LARGE SCALE GENOMIC DNA]</scope>
    <source>
        <strain evidence="7">TSY1</strain>
    </source>
</reference>
<evidence type="ECO:0000256" key="1">
    <source>
        <dbReference type="ARBA" id="ARBA00023015"/>
    </source>
</evidence>